<organism evidence="2 3">
    <name type="scientific">Terfezia boudieri ATCC MYA-4762</name>
    <dbReference type="NCBI Taxonomy" id="1051890"/>
    <lineage>
        <taxon>Eukaryota</taxon>
        <taxon>Fungi</taxon>
        <taxon>Dikarya</taxon>
        <taxon>Ascomycota</taxon>
        <taxon>Pezizomycotina</taxon>
        <taxon>Pezizomycetes</taxon>
        <taxon>Pezizales</taxon>
        <taxon>Pezizaceae</taxon>
        <taxon>Terfezia</taxon>
    </lineage>
</organism>
<feature type="domain" description="Fibronectin type III-like" evidence="1">
    <location>
        <begin position="37"/>
        <end position="75"/>
    </location>
</feature>
<dbReference type="AlphaFoldDB" id="A0A3N4LPW8"/>
<name>A0A3N4LPW8_9PEZI</name>
<dbReference type="InParanoid" id="A0A3N4LPW8"/>
<protein>
    <recommendedName>
        <fullName evidence="1">Fibronectin type III-like domain-containing protein</fullName>
    </recommendedName>
</protein>
<dbReference type="Proteomes" id="UP000267821">
    <property type="component" value="Unassembled WGS sequence"/>
</dbReference>
<proteinExistence type="predicted"/>
<evidence type="ECO:0000313" key="3">
    <source>
        <dbReference type="Proteomes" id="UP000267821"/>
    </source>
</evidence>
<evidence type="ECO:0000259" key="1">
    <source>
        <dbReference type="Pfam" id="PF14310"/>
    </source>
</evidence>
<evidence type="ECO:0000313" key="2">
    <source>
        <dbReference type="EMBL" id="RPB24944.1"/>
    </source>
</evidence>
<dbReference type="OrthoDB" id="2123594at2759"/>
<dbReference type="Pfam" id="PF14310">
    <property type="entry name" value="Fn3-like"/>
    <property type="match status" value="1"/>
</dbReference>
<dbReference type="InterPro" id="IPR026891">
    <property type="entry name" value="Fn3-like"/>
</dbReference>
<dbReference type="EMBL" id="ML121539">
    <property type="protein sequence ID" value="RPB24944.1"/>
    <property type="molecule type" value="Genomic_DNA"/>
</dbReference>
<keyword evidence="3" id="KW-1185">Reference proteome</keyword>
<accession>A0A3N4LPW8</accession>
<gene>
    <name evidence="2" type="ORF">L211DRAFT_836805</name>
</gene>
<sequence>MVESSYGRYILKRNSFLFHVTPVADQTRYSSLSIRSLYCAGSNCVVVLLRRQLKGFKKVEIEAGKTVIVEIPIDVTG</sequence>
<reference evidence="2 3" key="1">
    <citation type="journal article" date="2018" name="Nat. Ecol. Evol.">
        <title>Pezizomycetes genomes reveal the molecular basis of ectomycorrhizal truffle lifestyle.</title>
        <authorList>
            <person name="Murat C."/>
            <person name="Payen T."/>
            <person name="Noel B."/>
            <person name="Kuo A."/>
            <person name="Morin E."/>
            <person name="Chen J."/>
            <person name="Kohler A."/>
            <person name="Krizsan K."/>
            <person name="Balestrini R."/>
            <person name="Da Silva C."/>
            <person name="Montanini B."/>
            <person name="Hainaut M."/>
            <person name="Levati E."/>
            <person name="Barry K.W."/>
            <person name="Belfiori B."/>
            <person name="Cichocki N."/>
            <person name="Clum A."/>
            <person name="Dockter R.B."/>
            <person name="Fauchery L."/>
            <person name="Guy J."/>
            <person name="Iotti M."/>
            <person name="Le Tacon F."/>
            <person name="Lindquist E.A."/>
            <person name="Lipzen A."/>
            <person name="Malagnac F."/>
            <person name="Mello A."/>
            <person name="Molinier V."/>
            <person name="Miyauchi S."/>
            <person name="Poulain J."/>
            <person name="Riccioni C."/>
            <person name="Rubini A."/>
            <person name="Sitrit Y."/>
            <person name="Splivallo R."/>
            <person name="Traeger S."/>
            <person name="Wang M."/>
            <person name="Zifcakova L."/>
            <person name="Wipf D."/>
            <person name="Zambonelli A."/>
            <person name="Paolocci F."/>
            <person name="Nowrousian M."/>
            <person name="Ottonello S."/>
            <person name="Baldrian P."/>
            <person name="Spatafora J.W."/>
            <person name="Henrissat B."/>
            <person name="Nagy L.G."/>
            <person name="Aury J.M."/>
            <person name="Wincker P."/>
            <person name="Grigoriev I.V."/>
            <person name="Bonfante P."/>
            <person name="Martin F.M."/>
        </authorList>
    </citation>
    <scope>NUCLEOTIDE SEQUENCE [LARGE SCALE GENOMIC DNA]</scope>
    <source>
        <strain evidence="2 3">ATCC MYA-4762</strain>
    </source>
</reference>